<dbReference type="RefSeq" id="XP_006822585.1">
    <property type="nucleotide sequence ID" value="XM_006822522.1"/>
</dbReference>
<dbReference type="GeneID" id="100373985"/>
<organism evidence="1 2">
    <name type="scientific">Saccoglossus kowalevskii</name>
    <name type="common">Acorn worm</name>
    <dbReference type="NCBI Taxonomy" id="10224"/>
    <lineage>
        <taxon>Eukaryota</taxon>
        <taxon>Metazoa</taxon>
        <taxon>Hemichordata</taxon>
        <taxon>Enteropneusta</taxon>
        <taxon>Harrimaniidae</taxon>
        <taxon>Saccoglossus</taxon>
    </lineage>
</organism>
<proteinExistence type="predicted"/>
<sequence length="138" mass="16093">MSFFNLSCLGYHDPIRERVLRPNREHTFSLVHNIPQGSHVSFRPATSRLPPIDMSKYNRVVEPSPPTAKPHRGSYVRYTTQLHKHTRNATAPNEVYRVPLTTTQTIGWWDQNDKLTNREPWSHVPRHINVNSEMTRSV</sequence>
<dbReference type="InterPro" id="IPR038775">
    <property type="entry name" value="SPMIP11"/>
</dbReference>
<accession>A0ABM0MRE4</accession>
<dbReference type="PANTHER" id="PTHR35263:SF1">
    <property type="entry name" value="TESTIS-EXPRESSED PROTEIN 49"/>
    <property type="match status" value="1"/>
</dbReference>
<keyword evidence="1" id="KW-1185">Reference proteome</keyword>
<dbReference type="Proteomes" id="UP000694865">
    <property type="component" value="Unplaced"/>
</dbReference>
<protein>
    <submittedName>
        <fullName evidence="2">Uncharacterized protein LOC100373985</fullName>
    </submittedName>
</protein>
<gene>
    <name evidence="2" type="primary">LOC100373985</name>
</gene>
<evidence type="ECO:0000313" key="2">
    <source>
        <dbReference type="RefSeq" id="XP_006822585.1"/>
    </source>
</evidence>
<dbReference type="PANTHER" id="PTHR35263">
    <property type="entry name" value="TESTIS-EXPRESSED PROTEIN 49"/>
    <property type="match status" value="1"/>
</dbReference>
<evidence type="ECO:0000313" key="1">
    <source>
        <dbReference type="Proteomes" id="UP000694865"/>
    </source>
</evidence>
<dbReference type="Pfam" id="PF22593">
    <property type="entry name" value="SPMIP11"/>
    <property type="match status" value="1"/>
</dbReference>
<reference evidence="2" key="1">
    <citation type="submission" date="2025-08" db="UniProtKB">
        <authorList>
            <consortium name="RefSeq"/>
        </authorList>
    </citation>
    <scope>IDENTIFICATION</scope>
    <source>
        <tissue evidence="2">Testes</tissue>
    </source>
</reference>
<name>A0ABM0MRE4_SACKO</name>